<accession>A0A397U5W0</accession>
<dbReference type="InterPro" id="IPR056737">
    <property type="entry name" value="Beta-prop_ATRN-MKLN-like"/>
</dbReference>
<dbReference type="SUPFAM" id="SSF117281">
    <property type="entry name" value="Kelch motif"/>
    <property type="match status" value="1"/>
</dbReference>
<keyword evidence="7" id="KW-1185">Reference proteome</keyword>
<evidence type="ECO:0000256" key="3">
    <source>
        <dbReference type="SAM" id="Phobius"/>
    </source>
</evidence>
<evidence type="ECO:0000313" key="7">
    <source>
        <dbReference type="Proteomes" id="UP000266673"/>
    </source>
</evidence>
<evidence type="ECO:0000259" key="5">
    <source>
        <dbReference type="Pfam" id="PF24981"/>
    </source>
</evidence>
<feature type="domain" description="Attractin/MKLN-like beta-propeller" evidence="5">
    <location>
        <begin position="69"/>
        <end position="331"/>
    </location>
</feature>
<evidence type="ECO:0000256" key="2">
    <source>
        <dbReference type="ARBA" id="ARBA00022737"/>
    </source>
</evidence>
<keyword evidence="1" id="KW-0880">Kelch repeat</keyword>
<keyword evidence="3" id="KW-0472">Membrane</keyword>
<keyword evidence="2" id="KW-0677">Repeat</keyword>
<dbReference type="InterPro" id="IPR015915">
    <property type="entry name" value="Kelch-typ_b-propeller"/>
</dbReference>
<protein>
    <recommendedName>
        <fullName evidence="5">Attractin/MKLN-like beta-propeller domain-containing protein</fullName>
    </recommendedName>
</protein>
<evidence type="ECO:0000256" key="4">
    <source>
        <dbReference type="SAM" id="SignalP"/>
    </source>
</evidence>
<evidence type="ECO:0000256" key="1">
    <source>
        <dbReference type="ARBA" id="ARBA00022441"/>
    </source>
</evidence>
<comment type="caution">
    <text evidence="6">The sequence shown here is derived from an EMBL/GenBank/DDBJ whole genome shotgun (WGS) entry which is preliminary data.</text>
</comment>
<dbReference type="STRING" id="44941.A0A397U5W0"/>
<dbReference type="Pfam" id="PF24981">
    <property type="entry name" value="Beta-prop_ATRN-LZTR1"/>
    <property type="match status" value="1"/>
</dbReference>
<dbReference type="Proteomes" id="UP000266673">
    <property type="component" value="Unassembled WGS sequence"/>
</dbReference>
<name>A0A397U5W0_9GLOM</name>
<feature type="transmembrane region" description="Helical" evidence="3">
    <location>
        <begin position="354"/>
        <end position="379"/>
    </location>
</feature>
<feature type="chain" id="PRO_5017462348" description="Attractin/MKLN-like beta-propeller domain-containing protein" evidence="4">
    <location>
        <begin position="24"/>
        <end position="385"/>
    </location>
</feature>
<dbReference type="PANTHER" id="PTHR46093">
    <property type="entry name" value="ACYL-COA-BINDING DOMAIN-CONTAINING PROTEIN 5"/>
    <property type="match status" value="1"/>
</dbReference>
<feature type="signal peptide" evidence="4">
    <location>
        <begin position="1"/>
        <end position="23"/>
    </location>
</feature>
<reference evidence="6 7" key="1">
    <citation type="submission" date="2018-06" db="EMBL/GenBank/DDBJ databases">
        <title>Comparative genomics reveals the genomic features of Rhizophagus irregularis, R. cerebriforme, R. diaphanum and Gigaspora rosea, and their symbiotic lifestyle signature.</title>
        <authorList>
            <person name="Morin E."/>
            <person name="San Clemente H."/>
            <person name="Chen E.C.H."/>
            <person name="De La Providencia I."/>
            <person name="Hainaut M."/>
            <person name="Kuo A."/>
            <person name="Kohler A."/>
            <person name="Murat C."/>
            <person name="Tang N."/>
            <person name="Roy S."/>
            <person name="Loubradou J."/>
            <person name="Henrissat B."/>
            <person name="Grigoriev I.V."/>
            <person name="Corradi N."/>
            <person name="Roux C."/>
            <person name="Martin F.M."/>
        </authorList>
    </citation>
    <scope>NUCLEOTIDE SEQUENCE [LARGE SCALE GENOMIC DNA]</scope>
    <source>
        <strain evidence="6 7">DAOM 194757</strain>
    </source>
</reference>
<sequence>MNFFQNFQSFLLIIILLFSFVNCQNIPNPRSQQTYSFNTATPPWNKDIGMPIGYVLGASCVSPIDNSVFLVGGRMYIPNTANNYLGSSPVYVFNSNISVWTTPNIIGYNSSFKMRNQIQPVIDNYGKVYIFGGTNYTGFNASSVGYNDMSILNTTSMIWSTLAIFTNAPPILLSYTATLLPTGILVYIGGFKVTLTGSVIPYEPVNMYEIQTFNTKNYSWSTKVVCGASIALNGDIIIYGGTMWNDTTIPSTPYIAKLNTSSWMWYIPNLSQINSPQLCFHSAAIYGDYMIIAFGQIPSKTSISFVSLSNTLYILDIKSYTWVTSFNPNQSNANQTFPPTTNQTPSPDNNLNNYLFIGIGIGAGIVLLGVFSVVGFLLYKRKRQS</sequence>
<keyword evidence="4" id="KW-0732">Signal</keyword>
<gene>
    <name evidence="6" type="ORF">C2G38_2117858</name>
</gene>
<evidence type="ECO:0000313" key="6">
    <source>
        <dbReference type="EMBL" id="RIB05652.1"/>
    </source>
</evidence>
<proteinExistence type="predicted"/>
<dbReference type="Gene3D" id="2.120.10.80">
    <property type="entry name" value="Kelch-type beta propeller"/>
    <property type="match status" value="2"/>
</dbReference>
<dbReference type="OrthoDB" id="432528at2759"/>
<organism evidence="6 7">
    <name type="scientific">Gigaspora rosea</name>
    <dbReference type="NCBI Taxonomy" id="44941"/>
    <lineage>
        <taxon>Eukaryota</taxon>
        <taxon>Fungi</taxon>
        <taxon>Fungi incertae sedis</taxon>
        <taxon>Mucoromycota</taxon>
        <taxon>Glomeromycotina</taxon>
        <taxon>Glomeromycetes</taxon>
        <taxon>Diversisporales</taxon>
        <taxon>Gigasporaceae</taxon>
        <taxon>Gigaspora</taxon>
    </lineage>
</organism>
<dbReference type="EMBL" id="QKWP01001943">
    <property type="protein sequence ID" value="RIB05652.1"/>
    <property type="molecule type" value="Genomic_DNA"/>
</dbReference>
<keyword evidence="3" id="KW-1133">Transmembrane helix</keyword>
<dbReference type="PANTHER" id="PTHR46093:SF18">
    <property type="entry name" value="FIBRONECTIN TYPE-III DOMAIN-CONTAINING PROTEIN"/>
    <property type="match status" value="1"/>
</dbReference>
<dbReference type="AlphaFoldDB" id="A0A397U5W0"/>
<keyword evidence="3" id="KW-0812">Transmembrane</keyword>